<sequence length="270" mass="27483">MTQKPPRQTGRMTAILGVATVAAAAAVISFSHVQALARTAGEPELTAWLLPLSIDGAIAAAAAVVLADSKAGRRTTFLAWLMLALGLAASLAANIASAQPTWTARVVAAWPPIALALGIEVLASMSRRSGPVALAGTVPPGTTTEPSQASSLASSRSVSTSTFPPAPLLAGGPSTTTHAAAKLGPGRPSTSEQLHLVDKPAPAKPSRLAAARTEDDHAIEVIRRLDQVAGGHASRRTIQDELGCGASRATRLAALARTDARSGRMGQRPA</sequence>
<evidence type="ECO:0008006" key="5">
    <source>
        <dbReference type="Google" id="ProtNLM"/>
    </source>
</evidence>
<proteinExistence type="predicted"/>
<dbReference type="EMBL" id="CAJA01000384">
    <property type="protein sequence ID" value="CCH74443.1"/>
    <property type="molecule type" value="Genomic_DNA"/>
</dbReference>
<keyword evidence="4" id="KW-1185">Reference proteome</keyword>
<feature type="transmembrane region" description="Helical" evidence="2">
    <location>
        <begin position="77"/>
        <end position="96"/>
    </location>
</feature>
<protein>
    <recommendedName>
        <fullName evidence="5">DUF2637 domain-containing protein</fullName>
    </recommendedName>
</protein>
<keyword evidence="2" id="KW-1133">Transmembrane helix</keyword>
<organism evidence="3 4">
    <name type="scientific">Nostocoides australiense Ben110</name>
    <dbReference type="NCBI Taxonomy" id="1193182"/>
    <lineage>
        <taxon>Bacteria</taxon>
        <taxon>Bacillati</taxon>
        <taxon>Actinomycetota</taxon>
        <taxon>Actinomycetes</taxon>
        <taxon>Micrococcales</taxon>
        <taxon>Intrasporangiaceae</taxon>
        <taxon>Nostocoides</taxon>
    </lineage>
</organism>
<dbReference type="Proteomes" id="UP000035763">
    <property type="component" value="Unassembled WGS sequence"/>
</dbReference>
<feature type="compositionally biased region" description="Low complexity" evidence="1">
    <location>
        <begin position="147"/>
        <end position="161"/>
    </location>
</feature>
<evidence type="ECO:0000256" key="2">
    <source>
        <dbReference type="SAM" id="Phobius"/>
    </source>
</evidence>
<evidence type="ECO:0000256" key="1">
    <source>
        <dbReference type="SAM" id="MobiDB-lite"/>
    </source>
</evidence>
<feature type="transmembrane region" description="Helical" evidence="2">
    <location>
        <begin position="12"/>
        <end position="33"/>
    </location>
</feature>
<keyword evidence="2" id="KW-0812">Transmembrane</keyword>
<gene>
    <name evidence="3" type="ORF">BN11_4440003</name>
</gene>
<dbReference type="Pfam" id="PF10935">
    <property type="entry name" value="DUF2637"/>
    <property type="match status" value="1"/>
</dbReference>
<reference evidence="3 4" key="1">
    <citation type="journal article" date="2013" name="ISME J.">
        <title>A metabolic model for members of the genus Tetrasphaera involved in enhanced biological phosphorus removal.</title>
        <authorList>
            <person name="Kristiansen R."/>
            <person name="Nguyen H.T.T."/>
            <person name="Saunders A.M."/>
            <person name="Nielsen J.L."/>
            <person name="Wimmer R."/>
            <person name="Le V.Q."/>
            <person name="McIlroy S.J."/>
            <person name="Petrovski S."/>
            <person name="Seviour R.J."/>
            <person name="Calteau A."/>
            <person name="Nielsen K.L."/>
            <person name="Nielsen P.H."/>
        </authorList>
    </citation>
    <scope>NUCLEOTIDE SEQUENCE [LARGE SCALE GENOMIC DNA]</scope>
    <source>
        <strain evidence="3 4">Ben110</strain>
    </source>
</reference>
<accession>W6JY39</accession>
<dbReference type="InterPro" id="IPR021235">
    <property type="entry name" value="DUF2637"/>
</dbReference>
<evidence type="ECO:0000313" key="4">
    <source>
        <dbReference type="Proteomes" id="UP000035763"/>
    </source>
</evidence>
<name>W6JY39_9MICO</name>
<keyword evidence="2" id="KW-0472">Membrane</keyword>
<dbReference type="AlphaFoldDB" id="W6JY39"/>
<feature type="region of interest" description="Disordered" evidence="1">
    <location>
        <begin position="133"/>
        <end position="193"/>
    </location>
</feature>
<feature type="transmembrane region" description="Helical" evidence="2">
    <location>
        <begin position="102"/>
        <end position="123"/>
    </location>
</feature>
<evidence type="ECO:0000313" key="3">
    <source>
        <dbReference type="EMBL" id="CCH74443.1"/>
    </source>
</evidence>
<dbReference type="STRING" id="1193182.BN11_4440003"/>
<feature type="transmembrane region" description="Helical" evidence="2">
    <location>
        <begin position="45"/>
        <end position="65"/>
    </location>
</feature>
<comment type="caution">
    <text evidence="3">The sequence shown here is derived from an EMBL/GenBank/DDBJ whole genome shotgun (WGS) entry which is preliminary data.</text>
</comment>